<dbReference type="EMBL" id="MRZV01000126">
    <property type="protein sequence ID" value="PIK57995.1"/>
    <property type="molecule type" value="Genomic_DNA"/>
</dbReference>
<name>A0A2G8LCQ9_STIJA</name>
<dbReference type="OrthoDB" id="421951at2759"/>
<feature type="transmembrane region" description="Helical" evidence="1">
    <location>
        <begin position="204"/>
        <end position="223"/>
    </location>
</feature>
<evidence type="ECO:0000313" key="3">
    <source>
        <dbReference type="EMBL" id="PIK57995.1"/>
    </source>
</evidence>
<reference evidence="3 4" key="1">
    <citation type="journal article" date="2017" name="PLoS Biol.">
        <title>The sea cucumber genome provides insights into morphological evolution and visceral regeneration.</title>
        <authorList>
            <person name="Zhang X."/>
            <person name="Sun L."/>
            <person name="Yuan J."/>
            <person name="Sun Y."/>
            <person name="Gao Y."/>
            <person name="Zhang L."/>
            <person name="Li S."/>
            <person name="Dai H."/>
            <person name="Hamel J.F."/>
            <person name="Liu C."/>
            <person name="Yu Y."/>
            <person name="Liu S."/>
            <person name="Lin W."/>
            <person name="Guo K."/>
            <person name="Jin S."/>
            <person name="Xu P."/>
            <person name="Storey K.B."/>
            <person name="Huan P."/>
            <person name="Zhang T."/>
            <person name="Zhou Y."/>
            <person name="Zhang J."/>
            <person name="Lin C."/>
            <person name="Li X."/>
            <person name="Xing L."/>
            <person name="Huo D."/>
            <person name="Sun M."/>
            <person name="Wang L."/>
            <person name="Mercier A."/>
            <person name="Li F."/>
            <person name="Yang H."/>
            <person name="Xiang J."/>
        </authorList>
    </citation>
    <scope>NUCLEOTIDE SEQUENCE [LARGE SCALE GENOMIC DNA]</scope>
    <source>
        <strain evidence="3">Shaxun</strain>
        <tissue evidence="3">Muscle</tissue>
    </source>
</reference>
<dbReference type="Proteomes" id="UP000230750">
    <property type="component" value="Unassembled WGS sequence"/>
</dbReference>
<dbReference type="Gene3D" id="3.90.1720.10">
    <property type="entry name" value="endopeptidase domain like (from Nostoc punctiforme)"/>
    <property type="match status" value="1"/>
</dbReference>
<dbReference type="AlphaFoldDB" id="A0A2G8LCQ9"/>
<proteinExistence type="predicted"/>
<feature type="domain" description="LRAT" evidence="2">
    <location>
        <begin position="87"/>
        <end position="194"/>
    </location>
</feature>
<dbReference type="PROSITE" id="PS51934">
    <property type="entry name" value="LRAT"/>
    <property type="match status" value="1"/>
</dbReference>
<keyword evidence="1" id="KW-0472">Membrane</keyword>
<comment type="caution">
    <text evidence="3">The sequence shown here is derived from an EMBL/GenBank/DDBJ whole genome shotgun (WGS) entry which is preliminary data.</text>
</comment>
<evidence type="ECO:0000259" key="2">
    <source>
        <dbReference type="PROSITE" id="PS51934"/>
    </source>
</evidence>
<protein>
    <recommendedName>
        <fullName evidence="2">LRAT domain-containing protein</fullName>
    </recommendedName>
</protein>
<dbReference type="Pfam" id="PF04970">
    <property type="entry name" value="LRAT"/>
    <property type="match status" value="1"/>
</dbReference>
<gene>
    <name evidence="3" type="ORF">BSL78_05083</name>
</gene>
<keyword evidence="1" id="KW-1133">Transmembrane helix</keyword>
<keyword evidence="4" id="KW-1185">Reference proteome</keyword>
<organism evidence="3 4">
    <name type="scientific">Stichopus japonicus</name>
    <name type="common">Sea cucumber</name>
    <dbReference type="NCBI Taxonomy" id="307972"/>
    <lineage>
        <taxon>Eukaryota</taxon>
        <taxon>Metazoa</taxon>
        <taxon>Echinodermata</taxon>
        <taxon>Eleutherozoa</taxon>
        <taxon>Echinozoa</taxon>
        <taxon>Holothuroidea</taxon>
        <taxon>Aspidochirotacea</taxon>
        <taxon>Aspidochirotida</taxon>
        <taxon>Stichopodidae</taxon>
        <taxon>Apostichopus</taxon>
    </lineage>
</organism>
<dbReference type="InterPro" id="IPR007053">
    <property type="entry name" value="LRAT_dom"/>
</dbReference>
<keyword evidence="1" id="KW-0812">Transmembrane</keyword>
<evidence type="ECO:0000313" key="4">
    <source>
        <dbReference type="Proteomes" id="UP000230750"/>
    </source>
</evidence>
<accession>A0A2G8LCQ9</accession>
<feature type="transmembrane region" description="Helical" evidence="1">
    <location>
        <begin position="235"/>
        <end position="259"/>
    </location>
</feature>
<evidence type="ECO:0000256" key="1">
    <source>
        <dbReference type="SAM" id="Phobius"/>
    </source>
</evidence>
<sequence length="293" mass="33050">MKIIPIFTLSIDDNDGNAKGYFCSHCKEEWLADKENMNGDNVVKYQHEAHHIVPSFCCMQVSDTGNYIQWKNINKPTGGLKPGDQVAWLRPIMGYWHHAIVEEVTDDSIEVIEWSCDVQSCGGIHRKSKKQKCGNCCSSDVQGYYPEEVEQLNTPAVVLVRARARLGDTGFGPCSDNCEHFATYCKTGLHLCNQLHQWKITLRAWICGIVVSLFHMVIVVAFSEVIESFAGNNKHWLGAILLVVSEILYQIVVVCVIYCRDSRREGFRTDGDKKMSRACKCALLKAAYSLFCL</sequence>